<evidence type="ECO:0008006" key="4">
    <source>
        <dbReference type="Google" id="ProtNLM"/>
    </source>
</evidence>
<evidence type="ECO:0000313" key="3">
    <source>
        <dbReference type="Proteomes" id="UP001501475"/>
    </source>
</evidence>
<dbReference type="EMBL" id="BAAAPN010000059">
    <property type="protein sequence ID" value="GAA1770048.1"/>
    <property type="molecule type" value="Genomic_DNA"/>
</dbReference>
<organism evidence="2 3">
    <name type="scientific">Nostocoides vanveenii</name>
    <dbReference type="NCBI Taxonomy" id="330835"/>
    <lineage>
        <taxon>Bacteria</taxon>
        <taxon>Bacillati</taxon>
        <taxon>Actinomycetota</taxon>
        <taxon>Actinomycetes</taxon>
        <taxon>Micrococcales</taxon>
        <taxon>Intrasporangiaceae</taxon>
        <taxon>Nostocoides</taxon>
    </lineage>
</organism>
<feature type="signal peptide" evidence="1">
    <location>
        <begin position="1"/>
        <end position="26"/>
    </location>
</feature>
<evidence type="ECO:0000313" key="2">
    <source>
        <dbReference type="EMBL" id="GAA1770048.1"/>
    </source>
</evidence>
<sequence>MKVLRSLTTAVAAGGLVLGASTAASAAPAGASTGAAPVTCTIKAGAPYLSGGLIKGDGRIDCTSAVAALQMKVTVQKKMGTRWVNVGTPAQGTRYDVIAVWGTAYVGFSHGVYRTKSTGKVLFYGSSVWRPISAVSGPRSA</sequence>
<keyword evidence="1" id="KW-0732">Signal</keyword>
<dbReference type="RefSeq" id="WP_344067771.1">
    <property type="nucleotide sequence ID" value="NZ_BAAAPN010000059.1"/>
</dbReference>
<proteinExistence type="predicted"/>
<comment type="caution">
    <text evidence="2">The sequence shown here is derived from an EMBL/GenBank/DDBJ whole genome shotgun (WGS) entry which is preliminary data.</text>
</comment>
<name>A0ABP4X4N8_9MICO</name>
<reference evidence="3" key="1">
    <citation type="journal article" date="2019" name="Int. J. Syst. Evol. Microbiol.">
        <title>The Global Catalogue of Microorganisms (GCM) 10K type strain sequencing project: providing services to taxonomists for standard genome sequencing and annotation.</title>
        <authorList>
            <consortium name="The Broad Institute Genomics Platform"/>
            <consortium name="The Broad Institute Genome Sequencing Center for Infectious Disease"/>
            <person name="Wu L."/>
            <person name="Ma J."/>
        </authorList>
    </citation>
    <scope>NUCLEOTIDE SEQUENCE [LARGE SCALE GENOMIC DNA]</scope>
    <source>
        <strain evidence="3">JCM 15591</strain>
    </source>
</reference>
<gene>
    <name evidence="2" type="ORF">GCM10009810_30720</name>
</gene>
<dbReference type="Proteomes" id="UP001501475">
    <property type="component" value="Unassembled WGS sequence"/>
</dbReference>
<accession>A0ABP4X4N8</accession>
<keyword evidence="3" id="KW-1185">Reference proteome</keyword>
<feature type="chain" id="PRO_5045984632" description="Secreted protein" evidence="1">
    <location>
        <begin position="27"/>
        <end position="141"/>
    </location>
</feature>
<evidence type="ECO:0000256" key="1">
    <source>
        <dbReference type="SAM" id="SignalP"/>
    </source>
</evidence>
<protein>
    <recommendedName>
        <fullName evidence="4">Secreted protein</fullName>
    </recommendedName>
</protein>